<dbReference type="OrthoDB" id="57034at2157"/>
<reference evidence="9 10" key="1">
    <citation type="submission" date="2014-12" db="EMBL/GenBank/DDBJ databases">
        <title>Genome sequence of Methanobrevibacter arboriphilicus DH1, DSM1125.</title>
        <authorList>
            <person name="Poehlein A."/>
            <person name="Thauer R.K."/>
            <person name="Seedorf H."/>
            <person name="Daniel R."/>
        </authorList>
    </citation>
    <scope>NUCLEOTIDE SEQUENCE [LARGE SCALE GENOMIC DNA]</scope>
    <source>
        <strain evidence="9 10">DH1</strain>
    </source>
</reference>
<evidence type="ECO:0000256" key="1">
    <source>
        <dbReference type="ARBA" id="ARBA00004651"/>
    </source>
</evidence>
<evidence type="ECO:0000256" key="8">
    <source>
        <dbReference type="SAM" id="Phobius"/>
    </source>
</evidence>
<evidence type="ECO:0000256" key="3">
    <source>
        <dbReference type="ARBA" id="ARBA00022448"/>
    </source>
</evidence>
<feature type="transmembrane region" description="Helical" evidence="8">
    <location>
        <begin position="77"/>
        <end position="95"/>
    </location>
</feature>
<dbReference type="GO" id="GO:0033214">
    <property type="term" value="P:siderophore-iron import into cell"/>
    <property type="evidence" value="ECO:0007669"/>
    <property type="project" value="TreeGrafter"/>
</dbReference>
<dbReference type="GO" id="GO:0022857">
    <property type="term" value="F:transmembrane transporter activity"/>
    <property type="evidence" value="ECO:0007669"/>
    <property type="project" value="InterPro"/>
</dbReference>
<keyword evidence="7 8" id="KW-0472">Membrane</keyword>
<dbReference type="GO" id="GO:0005886">
    <property type="term" value="C:plasma membrane"/>
    <property type="evidence" value="ECO:0007669"/>
    <property type="project" value="UniProtKB-SubCell"/>
</dbReference>
<dbReference type="CDD" id="cd06550">
    <property type="entry name" value="TM_ABC_iron-siderophores_like"/>
    <property type="match status" value="1"/>
</dbReference>
<keyword evidence="3" id="KW-0813">Transport</keyword>
<proteinExistence type="inferred from homology"/>
<feature type="transmembrane region" description="Helical" evidence="8">
    <location>
        <begin position="107"/>
        <end position="126"/>
    </location>
</feature>
<keyword evidence="4" id="KW-1003">Cell membrane</keyword>
<feature type="transmembrane region" description="Helical" evidence="8">
    <location>
        <begin position="133"/>
        <end position="150"/>
    </location>
</feature>
<comment type="caution">
    <text evidence="9">The sequence shown here is derived from an EMBL/GenBank/DDBJ whole genome shotgun (WGS) entry which is preliminary data.</text>
</comment>
<dbReference type="Gene3D" id="1.10.3470.10">
    <property type="entry name" value="ABC transporter involved in vitamin B12 uptake, BtuC"/>
    <property type="match status" value="1"/>
</dbReference>
<feature type="transmembrane region" description="Helical" evidence="8">
    <location>
        <begin position="156"/>
        <end position="176"/>
    </location>
</feature>
<feature type="transmembrane region" description="Helical" evidence="8">
    <location>
        <begin position="17"/>
        <end position="37"/>
    </location>
</feature>
<feature type="transmembrane region" description="Helical" evidence="8">
    <location>
        <begin position="249"/>
        <end position="278"/>
    </location>
</feature>
<keyword evidence="5 8" id="KW-0812">Transmembrane</keyword>
<comment type="similarity">
    <text evidence="2">Belongs to the binding-protein-dependent transport system permease family. FecCD subfamily.</text>
</comment>
<evidence type="ECO:0000256" key="4">
    <source>
        <dbReference type="ARBA" id="ARBA00022475"/>
    </source>
</evidence>
<dbReference type="RefSeq" id="WP_080459724.1">
    <property type="nucleotide sequence ID" value="NZ_JXMW01000003.1"/>
</dbReference>
<evidence type="ECO:0000313" key="9">
    <source>
        <dbReference type="EMBL" id="OQD59496.1"/>
    </source>
</evidence>
<comment type="subcellular location">
    <subcellularLocation>
        <location evidence="1">Cell membrane</location>
        <topology evidence="1">Multi-pass membrane protein</topology>
    </subcellularLocation>
</comment>
<dbReference type="FunFam" id="1.10.3470.10:FF:000001">
    <property type="entry name" value="Vitamin B12 ABC transporter permease BtuC"/>
    <property type="match status" value="1"/>
</dbReference>
<dbReference type="EMBL" id="JXMW01000003">
    <property type="protein sequence ID" value="OQD59496.1"/>
    <property type="molecule type" value="Genomic_DNA"/>
</dbReference>
<keyword evidence="6 8" id="KW-1133">Transmembrane helix</keyword>
<evidence type="ECO:0000256" key="6">
    <source>
        <dbReference type="ARBA" id="ARBA00022989"/>
    </source>
</evidence>
<accession>A0A1V6N4U4</accession>
<dbReference type="PANTHER" id="PTHR30472:SF70">
    <property type="entry name" value="MOLYBDATE IMPORT SYSTEM PERMEASE PROTEIN MOLB"/>
    <property type="match status" value="1"/>
</dbReference>
<gene>
    <name evidence="9" type="ORF">MBBAR_3c01520</name>
</gene>
<dbReference type="SUPFAM" id="SSF81345">
    <property type="entry name" value="ABC transporter involved in vitamin B12 uptake, BtuC"/>
    <property type="match status" value="1"/>
</dbReference>
<organism evidence="9 10">
    <name type="scientific">Methanobrevibacter arboriphilus JCM 13429 = DSM 1125</name>
    <dbReference type="NCBI Taxonomy" id="1300164"/>
    <lineage>
        <taxon>Archaea</taxon>
        <taxon>Methanobacteriati</taxon>
        <taxon>Methanobacteriota</taxon>
        <taxon>Methanomada group</taxon>
        <taxon>Methanobacteria</taxon>
        <taxon>Methanobacteriales</taxon>
        <taxon>Methanobacteriaceae</taxon>
        <taxon>Methanobrevibacter</taxon>
    </lineage>
</organism>
<feature type="transmembrane region" description="Helical" evidence="8">
    <location>
        <begin position="208"/>
        <end position="229"/>
    </location>
</feature>
<dbReference type="Proteomes" id="UP000191661">
    <property type="component" value="Unassembled WGS sequence"/>
</dbReference>
<feature type="transmembrane region" description="Helical" evidence="8">
    <location>
        <begin position="320"/>
        <end position="338"/>
    </location>
</feature>
<dbReference type="Pfam" id="PF01032">
    <property type="entry name" value="FecCD"/>
    <property type="match status" value="1"/>
</dbReference>
<sequence length="346" mass="37128">MNVPNKHVLNKDIPNKYFVLVILVFLPIFLFFLSFFVGRFPIFPNDVVLTLLSVINPNLAVSPSISSIVFNIRLPRIVAAMLVGASLAIAGAAFQGIFKNPLVSPDILGVSAGSGFGACIAILLAAGNWMIQVFAFIFGLISVSITYLISKSYKSGGILVLVLCGVAISAFFNALISGAKFVADPTDKLPQIVYWLMGSLADVNIDRLYVIIVPIVIGVTILLMLRWRLNILAMGDEEAQSLGVNPGRLRLIIIVAATLVTAAAVSISGIIGWVGLLIPHISRMVVGPNHKVLLPASLSIGASFLLLIDTISRTVVSIEIPIGILTAIIGVPIFLYLLRKGYSEWH</sequence>
<dbReference type="PANTHER" id="PTHR30472">
    <property type="entry name" value="FERRIC ENTEROBACTIN TRANSPORT SYSTEM PERMEASE PROTEIN"/>
    <property type="match status" value="1"/>
</dbReference>
<dbReference type="InterPro" id="IPR000522">
    <property type="entry name" value="ABC_transptr_permease_BtuC"/>
</dbReference>
<protein>
    <submittedName>
        <fullName evidence="9">ABC-type transporter, permease component</fullName>
    </submittedName>
</protein>
<evidence type="ECO:0000256" key="7">
    <source>
        <dbReference type="ARBA" id="ARBA00023136"/>
    </source>
</evidence>
<evidence type="ECO:0000256" key="2">
    <source>
        <dbReference type="ARBA" id="ARBA00007935"/>
    </source>
</evidence>
<evidence type="ECO:0000256" key="5">
    <source>
        <dbReference type="ARBA" id="ARBA00022692"/>
    </source>
</evidence>
<dbReference type="InterPro" id="IPR037294">
    <property type="entry name" value="ABC_BtuC-like"/>
</dbReference>
<evidence type="ECO:0000313" key="10">
    <source>
        <dbReference type="Proteomes" id="UP000191661"/>
    </source>
</evidence>
<dbReference type="AlphaFoldDB" id="A0A1V6N4U4"/>
<keyword evidence="10" id="KW-1185">Reference proteome</keyword>
<name>A0A1V6N4U4_METAZ</name>
<feature type="transmembrane region" description="Helical" evidence="8">
    <location>
        <begin position="290"/>
        <end position="308"/>
    </location>
</feature>